<dbReference type="EMBL" id="BSRA01000002">
    <property type="protein sequence ID" value="GLV12801.1"/>
    <property type="molecule type" value="Genomic_DNA"/>
</dbReference>
<dbReference type="EMBL" id="FNOJ01000001">
    <property type="protein sequence ID" value="SDW02301.1"/>
    <property type="molecule type" value="Genomic_DNA"/>
</dbReference>
<dbReference type="PANTHER" id="PTHR34351">
    <property type="entry name" value="SLR1927 PROTEIN-RELATED"/>
    <property type="match status" value="1"/>
</dbReference>
<gene>
    <name evidence="1" type="ORF">Heshes_04850</name>
    <name evidence="2" type="ORF">SAMN04489725_10187</name>
</gene>
<sequence length="359" mass="39791">MLALLWIPILLILFVWAWPRAFTAGIAGKVTTLLACDRHECDIGEPVQLRITLVNRSFLPIPFAEIRVTLPPQLSFDDTGERSRMTFGTYILSRSRVDVTITVYGLRRGPATVSDVAVHVHEGLGISKVYISMPEPVRIAVRPNPLPMPGLRPPIAIHGKHPLERPIFPDETLIKGVRPYEYRDPAHVIHWRASARLGQLVAKQYFSSTEPTIAILLNAQTGDPFWISADSDAFEPLCGYALHAARETDRAGGRILFATNAACGARTRLVIDTMPTVRIASLLAHAQPLAAADFGELLRALASRRADMPDHILVLSAYESPVHGHLLELLRRQGKRVEIVRARWEQPSATEEREGVSGE</sequence>
<dbReference type="Proteomes" id="UP001157137">
    <property type="component" value="Unassembled WGS sequence"/>
</dbReference>
<dbReference type="Proteomes" id="UP000182589">
    <property type="component" value="Unassembled WGS sequence"/>
</dbReference>
<accession>A0A1H2Q5A1</accession>
<dbReference type="PANTHER" id="PTHR34351:SF2">
    <property type="entry name" value="DUF58 DOMAIN-CONTAINING PROTEIN"/>
    <property type="match status" value="1"/>
</dbReference>
<organism evidence="2 3">
    <name type="scientific">Alicyclobacillus hesperidum</name>
    <dbReference type="NCBI Taxonomy" id="89784"/>
    <lineage>
        <taxon>Bacteria</taxon>
        <taxon>Bacillati</taxon>
        <taxon>Bacillota</taxon>
        <taxon>Bacilli</taxon>
        <taxon>Bacillales</taxon>
        <taxon>Alicyclobacillaceae</taxon>
        <taxon>Alicyclobacillus</taxon>
    </lineage>
</organism>
<reference evidence="3" key="1">
    <citation type="submission" date="2016-10" db="EMBL/GenBank/DDBJ databases">
        <authorList>
            <person name="Varghese N."/>
        </authorList>
    </citation>
    <scope>NUCLEOTIDE SEQUENCE [LARGE SCALE GENOMIC DNA]</scope>
    <source>
        <strain evidence="3">DSM 12489</strain>
    </source>
</reference>
<protein>
    <submittedName>
        <fullName evidence="2">Uncharacterized conserved protein, DUF58 family, contains vWF domain</fullName>
    </submittedName>
</protein>
<name>A0A1H2Q5A1_9BACL</name>
<keyword evidence="3" id="KW-1185">Reference proteome</keyword>
<evidence type="ECO:0000313" key="3">
    <source>
        <dbReference type="Proteomes" id="UP000182589"/>
    </source>
</evidence>
<evidence type="ECO:0000313" key="2">
    <source>
        <dbReference type="EMBL" id="SDW02301.1"/>
    </source>
</evidence>
<proteinExistence type="predicted"/>
<reference evidence="2" key="2">
    <citation type="submission" date="2016-10" db="EMBL/GenBank/DDBJ databases">
        <authorList>
            <person name="de Groot N.N."/>
        </authorList>
    </citation>
    <scope>NUCLEOTIDE SEQUENCE [LARGE SCALE GENOMIC DNA]</scope>
    <source>
        <strain evidence="2">DSM 12489</strain>
    </source>
</reference>
<evidence type="ECO:0000313" key="1">
    <source>
        <dbReference type="EMBL" id="GLV12801.1"/>
    </source>
</evidence>
<dbReference type="STRING" id="89784.SAMN04489725_10187"/>
<dbReference type="AlphaFoldDB" id="A0A1H2Q5A1"/>
<dbReference type="RefSeq" id="WP_074691186.1">
    <property type="nucleotide sequence ID" value="NZ_BSRA01000002.1"/>
</dbReference>
<reference evidence="1" key="3">
    <citation type="submission" date="2023-02" db="EMBL/GenBank/DDBJ databases">
        <title>Proposal of a novel subspecies: Alicyclobacillus hesperidum subspecies aegle.</title>
        <authorList>
            <person name="Goto K."/>
            <person name="Fujii T."/>
            <person name="Yasui K."/>
            <person name="Mochida K."/>
            <person name="Kato-Tanaka Y."/>
            <person name="Morohoshi S."/>
            <person name="An S.Y."/>
            <person name="Kasai H."/>
            <person name="Yokota A."/>
        </authorList>
    </citation>
    <scope>NUCLEOTIDE SEQUENCE</scope>
    <source>
        <strain evidence="1">DSM 12766</strain>
    </source>
</reference>